<dbReference type="InterPro" id="IPR001584">
    <property type="entry name" value="Integrase_cat-core"/>
</dbReference>
<evidence type="ECO:0000256" key="5">
    <source>
        <dbReference type="ARBA" id="ARBA00022722"/>
    </source>
</evidence>
<dbReference type="InterPro" id="IPR041588">
    <property type="entry name" value="Integrase_H2C2"/>
</dbReference>
<evidence type="ECO:0000256" key="6">
    <source>
        <dbReference type="ARBA" id="ARBA00022723"/>
    </source>
</evidence>
<dbReference type="Pfam" id="PF00078">
    <property type="entry name" value="RVT_1"/>
    <property type="match status" value="1"/>
</dbReference>
<protein>
    <recommendedName>
        <fullName evidence="1">RNA-directed DNA polymerase</fullName>
        <ecNumber evidence="1">2.7.7.49</ecNumber>
    </recommendedName>
</protein>
<dbReference type="Pfam" id="PF17921">
    <property type="entry name" value="Integrase_H2C2"/>
    <property type="match status" value="1"/>
</dbReference>
<dbReference type="InterPro" id="IPR000477">
    <property type="entry name" value="RT_dom"/>
</dbReference>
<keyword evidence="7" id="KW-0064">Aspartyl protease</keyword>
<dbReference type="InterPro" id="IPR021109">
    <property type="entry name" value="Peptidase_aspartic_dom_sf"/>
</dbReference>
<keyword evidence="9" id="KW-0378">Hydrolase</keyword>
<dbReference type="InterPro" id="IPR000953">
    <property type="entry name" value="Chromo/chromo_shadow_dom"/>
</dbReference>
<reference evidence="20 21" key="1">
    <citation type="journal article" date="2019" name="G3 (Bethesda)">
        <title>Sequencing of a Wild Apple (Malus baccata) Genome Unravels the Differences Between Cultivated and Wild Apple Species Regarding Disease Resistance and Cold Tolerance.</title>
        <authorList>
            <person name="Chen X."/>
        </authorList>
    </citation>
    <scope>NUCLEOTIDE SEQUENCE [LARGE SCALE GENOMIC DNA]</scope>
    <source>
        <strain evidence="21">cv. Shandingzi</strain>
        <tissue evidence="20">Leaves</tissue>
    </source>
</reference>
<dbReference type="GO" id="GO:0003677">
    <property type="term" value="F:DNA binding"/>
    <property type="evidence" value="ECO:0007669"/>
    <property type="project" value="UniProtKB-KW"/>
</dbReference>
<feature type="domain" description="Reverse transcriptase" evidence="18">
    <location>
        <begin position="218"/>
        <end position="397"/>
    </location>
</feature>
<accession>A0A540KPW5</accession>
<dbReference type="GO" id="GO:0003964">
    <property type="term" value="F:RNA-directed DNA polymerase activity"/>
    <property type="evidence" value="ECO:0007669"/>
    <property type="project" value="UniProtKB-KW"/>
</dbReference>
<dbReference type="EC" id="2.7.7.49" evidence="1"/>
<name>A0A540KPW5_MALBA</name>
<keyword evidence="12" id="KW-0695">RNA-directed DNA polymerase</keyword>
<dbReference type="PROSITE" id="PS50994">
    <property type="entry name" value="INTEGRASE"/>
    <property type="match status" value="1"/>
</dbReference>
<dbReference type="InterPro" id="IPR043128">
    <property type="entry name" value="Rev_trsase/Diguanyl_cyclase"/>
</dbReference>
<dbReference type="Pfam" id="PF13650">
    <property type="entry name" value="Asp_protease_2"/>
    <property type="match status" value="1"/>
</dbReference>
<dbReference type="Gene3D" id="3.30.420.10">
    <property type="entry name" value="Ribonuclease H-like superfamily/Ribonuclease H"/>
    <property type="match status" value="1"/>
</dbReference>
<keyword evidence="3" id="KW-0808">Transferase</keyword>
<dbReference type="Gene3D" id="2.40.70.10">
    <property type="entry name" value="Acid Proteases"/>
    <property type="match status" value="1"/>
</dbReference>
<keyword evidence="21" id="KW-1185">Reference proteome</keyword>
<keyword evidence="15" id="KW-0233">DNA recombination</keyword>
<comment type="caution">
    <text evidence="20">The sequence shown here is derived from an EMBL/GenBank/DDBJ whole genome shotgun (WGS) entry which is preliminary data.</text>
</comment>
<dbReference type="FunFam" id="3.10.20.370:FF:000001">
    <property type="entry name" value="Retrovirus-related Pol polyprotein from transposon 17.6-like protein"/>
    <property type="match status" value="1"/>
</dbReference>
<dbReference type="InterPro" id="IPR041373">
    <property type="entry name" value="RT_RNaseH"/>
</dbReference>
<dbReference type="Proteomes" id="UP000315295">
    <property type="component" value="Unassembled WGS sequence"/>
</dbReference>
<dbReference type="SUPFAM" id="SSF56672">
    <property type="entry name" value="DNA/RNA polymerases"/>
    <property type="match status" value="1"/>
</dbReference>
<dbReference type="InterPro" id="IPR016197">
    <property type="entry name" value="Chromo-like_dom_sf"/>
</dbReference>
<dbReference type="FunFam" id="3.10.10.10:FF:000007">
    <property type="entry name" value="Retrovirus-related Pol polyprotein from transposon 17.6-like Protein"/>
    <property type="match status" value="1"/>
</dbReference>
<evidence type="ECO:0000256" key="11">
    <source>
        <dbReference type="ARBA" id="ARBA00022908"/>
    </source>
</evidence>
<evidence type="ECO:0000256" key="13">
    <source>
        <dbReference type="ARBA" id="ARBA00022932"/>
    </source>
</evidence>
<dbReference type="AlphaFoldDB" id="A0A540KPW5"/>
<dbReference type="InterPro" id="IPR056924">
    <property type="entry name" value="SH3_Tf2-1"/>
</dbReference>
<dbReference type="STRING" id="106549.A0A540KPW5"/>
<dbReference type="PROSITE" id="PS50878">
    <property type="entry name" value="RT_POL"/>
    <property type="match status" value="1"/>
</dbReference>
<dbReference type="EMBL" id="VIEB01001042">
    <property type="protein sequence ID" value="TQD76265.1"/>
    <property type="molecule type" value="Genomic_DNA"/>
</dbReference>
<keyword evidence="13" id="KW-0239">DNA-directed DNA polymerase</keyword>
<dbReference type="CDD" id="cd01647">
    <property type="entry name" value="RT_LTR"/>
    <property type="match status" value="1"/>
</dbReference>
<dbReference type="Pfam" id="PF24626">
    <property type="entry name" value="SH3_Tf2-1"/>
    <property type="match status" value="1"/>
</dbReference>
<evidence type="ECO:0000313" key="21">
    <source>
        <dbReference type="Proteomes" id="UP000315295"/>
    </source>
</evidence>
<evidence type="ECO:0000313" key="20">
    <source>
        <dbReference type="EMBL" id="TQD76265.1"/>
    </source>
</evidence>
<dbReference type="InterPro" id="IPR043502">
    <property type="entry name" value="DNA/RNA_pol_sf"/>
</dbReference>
<keyword evidence="8" id="KW-0255">Endonuclease</keyword>
<dbReference type="InterPro" id="IPR050951">
    <property type="entry name" value="Retrovirus_Pol_polyprotein"/>
</dbReference>
<keyword evidence="6" id="KW-0479">Metal-binding</keyword>
<dbReference type="Pfam" id="PF00385">
    <property type="entry name" value="Chromo"/>
    <property type="match status" value="1"/>
</dbReference>
<dbReference type="Gene3D" id="3.30.70.270">
    <property type="match status" value="2"/>
</dbReference>
<evidence type="ECO:0000256" key="9">
    <source>
        <dbReference type="ARBA" id="ARBA00022801"/>
    </source>
</evidence>
<dbReference type="PANTHER" id="PTHR37984:SF5">
    <property type="entry name" value="PROTEIN NYNRIN-LIKE"/>
    <property type="match status" value="1"/>
</dbReference>
<evidence type="ECO:0000256" key="7">
    <source>
        <dbReference type="ARBA" id="ARBA00022750"/>
    </source>
</evidence>
<dbReference type="FunFam" id="3.30.70.270:FF:000020">
    <property type="entry name" value="Transposon Tf2-6 polyprotein-like Protein"/>
    <property type="match status" value="1"/>
</dbReference>
<dbReference type="SUPFAM" id="SSF54160">
    <property type="entry name" value="Chromo domain-like"/>
    <property type="match status" value="1"/>
</dbReference>
<dbReference type="CDD" id="cd00303">
    <property type="entry name" value="retropepsin_like"/>
    <property type="match status" value="1"/>
</dbReference>
<dbReference type="GO" id="GO:0046872">
    <property type="term" value="F:metal ion binding"/>
    <property type="evidence" value="ECO:0007669"/>
    <property type="project" value="UniProtKB-KW"/>
</dbReference>
<dbReference type="SUPFAM" id="SSF50630">
    <property type="entry name" value="Acid proteases"/>
    <property type="match status" value="1"/>
</dbReference>
<evidence type="ECO:0000259" key="19">
    <source>
        <dbReference type="PROSITE" id="PS50994"/>
    </source>
</evidence>
<feature type="coiled-coil region" evidence="16">
    <location>
        <begin position="920"/>
        <end position="947"/>
    </location>
</feature>
<evidence type="ECO:0000256" key="10">
    <source>
        <dbReference type="ARBA" id="ARBA00022842"/>
    </source>
</evidence>
<gene>
    <name evidence="20" type="ORF">C1H46_038213</name>
</gene>
<evidence type="ECO:0000256" key="8">
    <source>
        <dbReference type="ARBA" id="ARBA00022759"/>
    </source>
</evidence>
<feature type="domain" description="Integrase catalytic" evidence="19">
    <location>
        <begin position="735"/>
        <end position="899"/>
    </location>
</feature>
<dbReference type="GO" id="GO:0006508">
    <property type="term" value="P:proteolysis"/>
    <property type="evidence" value="ECO:0007669"/>
    <property type="project" value="UniProtKB-KW"/>
</dbReference>
<dbReference type="InterPro" id="IPR036397">
    <property type="entry name" value="RNaseH_sf"/>
</dbReference>
<dbReference type="Pfam" id="PF17917">
    <property type="entry name" value="RT_RNaseH"/>
    <property type="match status" value="1"/>
</dbReference>
<evidence type="ECO:0000256" key="1">
    <source>
        <dbReference type="ARBA" id="ARBA00012493"/>
    </source>
</evidence>
<feature type="domain" description="Chromo" evidence="17">
    <location>
        <begin position="1043"/>
        <end position="1093"/>
    </location>
</feature>
<keyword evidence="10" id="KW-0460">Magnesium</keyword>
<sequence length="1093" mass="123368">MRLMGHIGALPVRVFVDSGADLNFLNPSVASQLGLRVDPSIIEPVTVANGRLCYTKGIAFDVNIKLQDYVFSSDIRLLSVVGCDLVLGAEWLESLGYIGWHFKDKIMEFQLNGCNYRLVGLCSPPSSPAPSRLDLGSLVISLLQDHSPLATLSPTPHPIVPLLDTYSDLFTAPTGLPPPRATDHRITLLPGTQPVNVRPYRYAHVQKAELERQVQEMLAAGIIRPSSSPFSSPALLVHKHDSTWRFCVDYRALNHVTVKFPFPVPIIDELLDKLRGATIFSKLDLRSGFHQIRMHEPDIPKTAFRTHEGHFEFLVMPFGLCNAPSSFQALMNSIFKPFLRKFVLVFFDDILVFSPTLQTHLTHLVSVFEVLRAHDLKVKASKCSFGQTTVAYLGHLISAAGVAVDSKKVQCIMDWPPPRTLKGLRGFLGLAGYYRKFVRHFGILSRPLTDLLKKDNFKWSPVADTAFSALKQALASTPVLALPDFTQPFTVECDASDTGIGAVLSQNHHPIAFLSKSLADKHKALSVYDKEMMAIVFAVQKWRPYLLGHPFTILTDHQTLKYFLNQRITTPTQQKWLLKLLGYNYTLEYRPGTLNTAADALSRQHECLTLMGLSQPIFDCISDIQAEYAQDSEASALLHAFHSNQRPRTHFSLRGDLLYYRDGIFVVASSPWRHRILQEFHCSPTAGHSGFLRTYKRVRRNFNWPGLKHAVKSLVAGCDVCQRNNYEAIKPPGLLQPLPIPSQNWTDIAMDFIDGLPHTHGRNAILVVVDRLSKYAHFIAIKHPYSAAKVADIFLREVFRLHGMPTTIVSDRDPIFISTFWESFFKLQGTQLCRSSAYHPQSDGQTEVLNRTLEHYLCSFVGDKPTSWVDWLPWAEWWYNTTFHSATKMTPFEAVYGYPPPRVSSYLPGSSSVHLVDTFLRDRDALLRLLRANLQQAQDRMRHYANKQRSEREFQVGDWVFLRLQPYRQSSVHHTNCPKLAPRFYGPYKVLARVGKVAYTLDLPPGSRIHPTFHVSLLKPKLGSNVAASTALPPLSDTGLVTWTPEKVLQRGMIKRGNSAVTRWLIKWMGLPDHDATWEDATSILDRFPAFNA</sequence>
<evidence type="ECO:0000256" key="16">
    <source>
        <dbReference type="SAM" id="Coils"/>
    </source>
</evidence>
<dbReference type="InterPro" id="IPR012337">
    <property type="entry name" value="RNaseH-like_sf"/>
</dbReference>
<evidence type="ECO:0000256" key="14">
    <source>
        <dbReference type="ARBA" id="ARBA00023125"/>
    </source>
</evidence>
<dbReference type="GO" id="GO:0004519">
    <property type="term" value="F:endonuclease activity"/>
    <property type="evidence" value="ECO:0007669"/>
    <property type="project" value="UniProtKB-KW"/>
</dbReference>
<proteinExistence type="predicted"/>
<evidence type="ECO:0000259" key="18">
    <source>
        <dbReference type="PROSITE" id="PS50878"/>
    </source>
</evidence>
<dbReference type="CDD" id="cd09274">
    <property type="entry name" value="RNase_HI_RT_Ty3"/>
    <property type="match status" value="1"/>
</dbReference>
<dbReference type="Gene3D" id="1.10.340.70">
    <property type="match status" value="1"/>
</dbReference>
<evidence type="ECO:0000259" key="17">
    <source>
        <dbReference type="PROSITE" id="PS50013"/>
    </source>
</evidence>
<dbReference type="Gene3D" id="2.40.50.40">
    <property type="match status" value="1"/>
</dbReference>
<keyword evidence="5" id="KW-0540">Nuclease</keyword>
<keyword evidence="2" id="KW-0645">Protease</keyword>
<dbReference type="GO" id="GO:0015074">
    <property type="term" value="P:DNA integration"/>
    <property type="evidence" value="ECO:0007669"/>
    <property type="project" value="UniProtKB-KW"/>
</dbReference>
<keyword evidence="14" id="KW-0238">DNA-binding</keyword>
<dbReference type="GO" id="GO:0006310">
    <property type="term" value="P:DNA recombination"/>
    <property type="evidence" value="ECO:0007669"/>
    <property type="project" value="UniProtKB-KW"/>
</dbReference>
<dbReference type="Gene3D" id="3.10.10.10">
    <property type="entry name" value="HIV Type 1 Reverse Transcriptase, subunit A, domain 1"/>
    <property type="match status" value="1"/>
</dbReference>
<dbReference type="GO" id="GO:0004190">
    <property type="term" value="F:aspartic-type endopeptidase activity"/>
    <property type="evidence" value="ECO:0007669"/>
    <property type="project" value="UniProtKB-KW"/>
</dbReference>
<dbReference type="PROSITE" id="PS50013">
    <property type="entry name" value="CHROMO_2"/>
    <property type="match status" value="1"/>
</dbReference>
<evidence type="ECO:0000256" key="12">
    <source>
        <dbReference type="ARBA" id="ARBA00022918"/>
    </source>
</evidence>
<dbReference type="SUPFAM" id="SSF53098">
    <property type="entry name" value="Ribonuclease H-like"/>
    <property type="match status" value="1"/>
</dbReference>
<keyword evidence="4" id="KW-0548">Nucleotidyltransferase</keyword>
<evidence type="ECO:0000256" key="2">
    <source>
        <dbReference type="ARBA" id="ARBA00022670"/>
    </source>
</evidence>
<dbReference type="GO" id="GO:0003887">
    <property type="term" value="F:DNA-directed DNA polymerase activity"/>
    <property type="evidence" value="ECO:0007669"/>
    <property type="project" value="UniProtKB-KW"/>
</dbReference>
<evidence type="ECO:0000256" key="4">
    <source>
        <dbReference type="ARBA" id="ARBA00022695"/>
    </source>
</evidence>
<dbReference type="PANTHER" id="PTHR37984">
    <property type="entry name" value="PROTEIN CBG26694"/>
    <property type="match status" value="1"/>
</dbReference>
<organism evidence="20 21">
    <name type="scientific">Malus baccata</name>
    <name type="common">Siberian crab apple</name>
    <name type="synonym">Pyrus baccata</name>
    <dbReference type="NCBI Taxonomy" id="106549"/>
    <lineage>
        <taxon>Eukaryota</taxon>
        <taxon>Viridiplantae</taxon>
        <taxon>Streptophyta</taxon>
        <taxon>Embryophyta</taxon>
        <taxon>Tracheophyta</taxon>
        <taxon>Spermatophyta</taxon>
        <taxon>Magnoliopsida</taxon>
        <taxon>eudicotyledons</taxon>
        <taxon>Gunneridae</taxon>
        <taxon>Pentapetalae</taxon>
        <taxon>rosids</taxon>
        <taxon>fabids</taxon>
        <taxon>Rosales</taxon>
        <taxon>Rosaceae</taxon>
        <taxon>Amygdaloideae</taxon>
        <taxon>Maleae</taxon>
        <taxon>Malus</taxon>
    </lineage>
</organism>
<evidence type="ECO:0000256" key="3">
    <source>
        <dbReference type="ARBA" id="ARBA00022679"/>
    </source>
</evidence>
<keyword evidence="11" id="KW-0229">DNA integration</keyword>
<evidence type="ECO:0000256" key="15">
    <source>
        <dbReference type="ARBA" id="ARBA00023172"/>
    </source>
</evidence>
<dbReference type="InterPro" id="IPR023780">
    <property type="entry name" value="Chromo_domain"/>
</dbReference>
<keyword evidence="16" id="KW-0175">Coiled coil</keyword>